<protein>
    <submittedName>
        <fullName evidence="1">Uncharacterized protein</fullName>
    </submittedName>
</protein>
<evidence type="ECO:0000313" key="2">
    <source>
        <dbReference type="Proteomes" id="UP000799750"/>
    </source>
</evidence>
<reference evidence="1" key="1">
    <citation type="journal article" date="2020" name="Stud. Mycol.">
        <title>101 Dothideomycetes genomes: a test case for predicting lifestyles and emergence of pathogens.</title>
        <authorList>
            <person name="Haridas S."/>
            <person name="Albert R."/>
            <person name="Binder M."/>
            <person name="Bloem J."/>
            <person name="Labutti K."/>
            <person name="Salamov A."/>
            <person name="Andreopoulos B."/>
            <person name="Baker S."/>
            <person name="Barry K."/>
            <person name="Bills G."/>
            <person name="Bluhm B."/>
            <person name="Cannon C."/>
            <person name="Castanera R."/>
            <person name="Culley D."/>
            <person name="Daum C."/>
            <person name="Ezra D."/>
            <person name="Gonzalez J."/>
            <person name="Henrissat B."/>
            <person name="Kuo A."/>
            <person name="Liang C."/>
            <person name="Lipzen A."/>
            <person name="Lutzoni F."/>
            <person name="Magnuson J."/>
            <person name="Mondo S."/>
            <person name="Nolan M."/>
            <person name="Ohm R."/>
            <person name="Pangilinan J."/>
            <person name="Park H.-J."/>
            <person name="Ramirez L."/>
            <person name="Alfaro M."/>
            <person name="Sun H."/>
            <person name="Tritt A."/>
            <person name="Yoshinaga Y."/>
            <person name="Zwiers L.-H."/>
            <person name="Turgeon B."/>
            <person name="Goodwin S."/>
            <person name="Spatafora J."/>
            <person name="Crous P."/>
            <person name="Grigoriev I."/>
        </authorList>
    </citation>
    <scope>NUCLEOTIDE SEQUENCE</scope>
    <source>
        <strain evidence="1">CBS 269.34</strain>
    </source>
</reference>
<organism evidence="1 2">
    <name type="scientific">Lophium mytilinum</name>
    <dbReference type="NCBI Taxonomy" id="390894"/>
    <lineage>
        <taxon>Eukaryota</taxon>
        <taxon>Fungi</taxon>
        <taxon>Dikarya</taxon>
        <taxon>Ascomycota</taxon>
        <taxon>Pezizomycotina</taxon>
        <taxon>Dothideomycetes</taxon>
        <taxon>Pleosporomycetidae</taxon>
        <taxon>Mytilinidiales</taxon>
        <taxon>Mytilinidiaceae</taxon>
        <taxon>Lophium</taxon>
    </lineage>
</organism>
<proteinExistence type="predicted"/>
<dbReference type="AlphaFoldDB" id="A0A6A6Q8W1"/>
<dbReference type="OrthoDB" id="10673189at2759"/>
<evidence type="ECO:0000313" key="1">
    <source>
        <dbReference type="EMBL" id="KAF2488386.1"/>
    </source>
</evidence>
<gene>
    <name evidence="1" type="ORF">BU16DRAFT_545391</name>
</gene>
<name>A0A6A6Q8W1_9PEZI</name>
<dbReference type="InterPro" id="IPR036085">
    <property type="entry name" value="PAZ_dom_sf"/>
</dbReference>
<accession>A0A6A6Q8W1</accession>
<keyword evidence="2" id="KW-1185">Reference proteome</keyword>
<dbReference type="SUPFAM" id="SSF101690">
    <property type="entry name" value="PAZ domain"/>
    <property type="match status" value="1"/>
</dbReference>
<dbReference type="EMBL" id="MU004203">
    <property type="protein sequence ID" value="KAF2488386.1"/>
    <property type="molecule type" value="Genomic_DNA"/>
</dbReference>
<sequence>MAPLRFNRSLVMMEYGSSEGAGGGVKKSPHRSLVGAIVYMGRNYTQSHGRRFLASGFKSGWVSITVSKSLFWSWRPTWSSRRKLLPLDPRFTYLRNRNAKTLVASCWITKGRNTSLPVDVLRIEVNQRYSSKLDEGQTSNMIKFAVTYPKECWATVEAGHYGCAEKLARTAPSRVYVFISSCSCLDGYAKKLDGTSTVMTTGDTRVRSKLQWQISRQDGYAEKLDEISTVMNIGDTKTLSSLGEAAFTLMVRGVGLGFQEEGQCNAFMKGSTRAQNARCFPQDMLSELVLSQATDLQHVARVPKAHPVVS</sequence>
<dbReference type="Proteomes" id="UP000799750">
    <property type="component" value="Unassembled WGS sequence"/>
</dbReference>